<sequence length="269" mass="29258">MLTDHDRTSSGEGAAPTEDTVRLCVVDGIKSDADAVAVSRVTTLTPTTANCVLSPRKHTLADAHAISTEHIKTEPVSPKSPIGQQEAPLGTFGLTEDLSGARQQPAPHRTLNSAAGPYDLLFVPPSQPAPAHPHQSPQGLGRRLGLGFGRAPRLSGDIRRQRQGGLRRDEPHVCGVCGKTFGRLGNLRIHERCHTGEKPYACGQCGRCFSQAGDLKKHRRVHTGEKPYYCGQCGKSFSRGENLRRHQKIHVGERAQLQQAWVDLRPTQN</sequence>
<dbReference type="Pfam" id="PF00096">
    <property type="entry name" value="zf-C2H2"/>
    <property type="match status" value="2"/>
</dbReference>
<dbReference type="FunFam" id="3.30.160.60:FF:000193">
    <property type="entry name" value="Zinc finger protein 300"/>
    <property type="match status" value="1"/>
</dbReference>
<dbReference type="SMART" id="SM00355">
    <property type="entry name" value="ZnF_C2H2"/>
    <property type="match status" value="3"/>
</dbReference>
<evidence type="ECO:0000256" key="6">
    <source>
        <dbReference type="ARBA" id="ARBA00022833"/>
    </source>
</evidence>
<dbReference type="PANTHER" id="PTHR23235:SF142">
    <property type="entry name" value="ZINC FINGER PROTEIN 384"/>
    <property type="match status" value="1"/>
</dbReference>
<name>A0AAV6FKU7_9TELE</name>
<dbReference type="Proteomes" id="UP000823561">
    <property type="component" value="Chromosome 22"/>
</dbReference>
<dbReference type="GO" id="GO:0000981">
    <property type="term" value="F:DNA-binding transcription factor activity, RNA polymerase II-specific"/>
    <property type="evidence" value="ECO:0007669"/>
    <property type="project" value="TreeGrafter"/>
</dbReference>
<comment type="similarity">
    <text evidence="2">Belongs to the krueppel C2H2-type zinc-finger protein family.</text>
</comment>
<keyword evidence="8" id="KW-0804">Transcription</keyword>
<dbReference type="GO" id="GO:0000978">
    <property type="term" value="F:RNA polymerase II cis-regulatory region sequence-specific DNA binding"/>
    <property type="evidence" value="ECO:0007669"/>
    <property type="project" value="TreeGrafter"/>
</dbReference>
<dbReference type="EMBL" id="JADWDJ010000022">
    <property type="protein sequence ID" value="KAG5263094.1"/>
    <property type="molecule type" value="Genomic_DNA"/>
</dbReference>
<evidence type="ECO:0000256" key="11">
    <source>
        <dbReference type="SAM" id="MobiDB-lite"/>
    </source>
</evidence>
<protein>
    <recommendedName>
        <fullName evidence="12">C2H2-type domain-containing protein</fullName>
    </recommendedName>
</protein>
<dbReference type="PROSITE" id="PS00028">
    <property type="entry name" value="ZINC_FINGER_C2H2_1"/>
    <property type="match status" value="3"/>
</dbReference>
<accession>A0AAV6FKU7</accession>
<feature type="domain" description="C2H2-type" evidence="12">
    <location>
        <begin position="172"/>
        <end position="199"/>
    </location>
</feature>
<evidence type="ECO:0000256" key="7">
    <source>
        <dbReference type="ARBA" id="ARBA00023015"/>
    </source>
</evidence>
<evidence type="ECO:0000256" key="10">
    <source>
        <dbReference type="PROSITE-ProRule" id="PRU00042"/>
    </source>
</evidence>
<dbReference type="FunFam" id="3.30.160.60:FF:001158">
    <property type="entry name" value="zinc finger protein 22"/>
    <property type="match status" value="1"/>
</dbReference>
<keyword evidence="4" id="KW-0677">Repeat</keyword>
<evidence type="ECO:0000313" key="14">
    <source>
        <dbReference type="Proteomes" id="UP000823561"/>
    </source>
</evidence>
<keyword evidence="7" id="KW-0805">Transcription regulation</keyword>
<reference evidence="13" key="1">
    <citation type="submission" date="2020-10" db="EMBL/GenBank/DDBJ databases">
        <title>Chromosome-scale genome assembly of the Allis shad, Alosa alosa.</title>
        <authorList>
            <person name="Margot Z."/>
            <person name="Christophe K."/>
            <person name="Cabau C."/>
            <person name="Louis A."/>
            <person name="Berthelot C."/>
            <person name="Parey E."/>
            <person name="Roest Crollius H."/>
            <person name="Montfort J."/>
            <person name="Robinson-Rechavi M."/>
            <person name="Bucao C."/>
            <person name="Bouchez O."/>
            <person name="Gislard M."/>
            <person name="Lluch J."/>
            <person name="Milhes M."/>
            <person name="Lampietro C."/>
            <person name="Lopez Roques C."/>
            <person name="Donnadieu C."/>
            <person name="Braasch I."/>
            <person name="Desvignes T."/>
            <person name="Postlethwait J."/>
            <person name="Bobe J."/>
            <person name="Guiguen Y."/>
        </authorList>
    </citation>
    <scope>NUCLEOTIDE SEQUENCE</scope>
    <source>
        <strain evidence="13">M-15738</strain>
        <tissue evidence="13">Blood</tissue>
    </source>
</reference>
<comment type="subcellular location">
    <subcellularLocation>
        <location evidence="1">Nucleus</location>
    </subcellularLocation>
</comment>
<keyword evidence="6" id="KW-0862">Zinc</keyword>
<dbReference type="AlphaFoldDB" id="A0AAV6FKU7"/>
<proteinExistence type="inferred from homology"/>
<dbReference type="PROSITE" id="PS50157">
    <property type="entry name" value="ZINC_FINGER_C2H2_2"/>
    <property type="match status" value="3"/>
</dbReference>
<comment type="caution">
    <text evidence="13">The sequence shown here is derived from an EMBL/GenBank/DDBJ whole genome shotgun (WGS) entry which is preliminary data.</text>
</comment>
<dbReference type="FunFam" id="3.30.160.60:FF:002343">
    <property type="entry name" value="Zinc finger protein 33A"/>
    <property type="match status" value="1"/>
</dbReference>
<evidence type="ECO:0000256" key="5">
    <source>
        <dbReference type="ARBA" id="ARBA00022771"/>
    </source>
</evidence>
<dbReference type="Gene3D" id="3.30.160.60">
    <property type="entry name" value="Classic Zinc Finger"/>
    <property type="match status" value="3"/>
</dbReference>
<evidence type="ECO:0000259" key="12">
    <source>
        <dbReference type="PROSITE" id="PS50157"/>
    </source>
</evidence>
<feature type="domain" description="C2H2-type" evidence="12">
    <location>
        <begin position="200"/>
        <end position="227"/>
    </location>
</feature>
<gene>
    <name evidence="13" type="ORF">AALO_G00282510</name>
</gene>
<evidence type="ECO:0000256" key="8">
    <source>
        <dbReference type="ARBA" id="ARBA00023163"/>
    </source>
</evidence>
<evidence type="ECO:0000313" key="13">
    <source>
        <dbReference type="EMBL" id="KAG5263094.1"/>
    </source>
</evidence>
<dbReference type="PANTHER" id="PTHR23235">
    <property type="entry name" value="KRUEPPEL-LIKE TRANSCRIPTION FACTOR"/>
    <property type="match status" value="1"/>
</dbReference>
<feature type="compositionally biased region" description="Low complexity" evidence="11">
    <location>
        <begin position="132"/>
        <end position="141"/>
    </location>
</feature>
<dbReference type="InterPro" id="IPR013087">
    <property type="entry name" value="Znf_C2H2_type"/>
</dbReference>
<keyword evidence="5 10" id="KW-0863">Zinc-finger</keyword>
<organism evidence="13 14">
    <name type="scientific">Alosa alosa</name>
    <name type="common">allis shad</name>
    <dbReference type="NCBI Taxonomy" id="278164"/>
    <lineage>
        <taxon>Eukaryota</taxon>
        <taxon>Metazoa</taxon>
        <taxon>Chordata</taxon>
        <taxon>Craniata</taxon>
        <taxon>Vertebrata</taxon>
        <taxon>Euteleostomi</taxon>
        <taxon>Actinopterygii</taxon>
        <taxon>Neopterygii</taxon>
        <taxon>Teleostei</taxon>
        <taxon>Clupei</taxon>
        <taxon>Clupeiformes</taxon>
        <taxon>Clupeoidei</taxon>
        <taxon>Clupeidae</taxon>
        <taxon>Alosa</taxon>
    </lineage>
</organism>
<evidence type="ECO:0000256" key="3">
    <source>
        <dbReference type="ARBA" id="ARBA00022723"/>
    </source>
</evidence>
<keyword evidence="3" id="KW-0479">Metal-binding</keyword>
<keyword evidence="14" id="KW-1185">Reference proteome</keyword>
<evidence type="ECO:0000256" key="2">
    <source>
        <dbReference type="ARBA" id="ARBA00006991"/>
    </source>
</evidence>
<dbReference type="Pfam" id="PF13912">
    <property type="entry name" value="zf-C2H2_6"/>
    <property type="match status" value="1"/>
</dbReference>
<feature type="region of interest" description="Disordered" evidence="11">
    <location>
        <begin position="124"/>
        <end position="152"/>
    </location>
</feature>
<evidence type="ECO:0000256" key="9">
    <source>
        <dbReference type="ARBA" id="ARBA00023242"/>
    </source>
</evidence>
<evidence type="ECO:0000256" key="4">
    <source>
        <dbReference type="ARBA" id="ARBA00022737"/>
    </source>
</evidence>
<dbReference type="GO" id="GO:0005634">
    <property type="term" value="C:nucleus"/>
    <property type="evidence" value="ECO:0007669"/>
    <property type="project" value="UniProtKB-SubCell"/>
</dbReference>
<evidence type="ECO:0000256" key="1">
    <source>
        <dbReference type="ARBA" id="ARBA00004123"/>
    </source>
</evidence>
<feature type="domain" description="C2H2-type" evidence="12">
    <location>
        <begin position="228"/>
        <end position="255"/>
    </location>
</feature>
<dbReference type="InterPro" id="IPR036236">
    <property type="entry name" value="Znf_C2H2_sf"/>
</dbReference>
<dbReference type="GO" id="GO:0008270">
    <property type="term" value="F:zinc ion binding"/>
    <property type="evidence" value="ECO:0007669"/>
    <property type="project" value="UniProtKB-KW"/>
</dbReference>
<dbReference type="SUPFAM" id="SSF57667">
    <property type="entry name" value="beta-beta-alpha zinc fingers"/>
    <property type="match status" value="2"/>
</dbReference>
<keyword evidence="9" id="KW-0539">Nucleus</keyword>